<feature type="transmembrane region" description="Helical" evidence="5">
    <location>
        <begin position="117"/>
        <end position="137"/>
    </location>
</feature>
<name>T1K1H0_TETUR</name>
<dbReference type="GO" id="GO:0005886">
    <property type="term" value="C:plasma membrane"/>
    <property type="evidence" value="ECO:0007669"/>
    <property type="project" value="TreeGrafter"/>
</dbReference>
<keyword evidence="4 5" id="KW-0472">Membrane</keyword>
<dbReference type="Proteomes" id="UP000015104">
    <property type="component" value="Unassembled WGS sequence"/>
</dbReference>
<dbReference type="GO" id="GO:0005385">
    <property type="term" value="F:zinc ion transmembrane transporter activity"/>
    <property type="evidence" value="ECO:0007669"/>
    <property type="project" value="TreeGrafter"/>
</dbReference>
<dbReference type="PANTHER" id="PTHR11040:SF203">
    <property type="entry name" value="FI18611P1-RELATED"/>
    <property type="match status" value="1"/>
</dbReference>
<protein>
    <recommendedName>
        <fullName evidence="8">EamA domain-containing protein</fullName>
    </recommendedName>
</protein>
<evidence type="ECO:0000256" key="1">
    <source>
        <dbReference type="ARBA" id="ARBA00004141"/>
    </source>
</evidence>
<dbReference type="InterPro" id="IPR003689">
    <property type="entry name" value="ZIP"/>
</dbReference>
<evidence type="ECO:0000313" key="7">
    <source>
        <dbReference type="Proteomes" id="UP000015104"/>
    </source>
</evidence>
<evidence type="ECO:0000256" key="3">
    <source>
        <dbReference type="ARBA" id="ARBA00022989"/>
    </source>
</evidence>
<feature type="transmembrane region" description="Helical" evidence="5">
    <location>
        <begin position="85"/>
        <end position="105"/>
    </location>
</feature>
<dbReference type="EnsemblMetazoa" id="tetur04g01370.1">
    <property type="protein sequence ID" value="tetur04g01370.1"/>
    <property type="gene ID" value="tetur04g01370"/>
</dbReference>
<dbReference type="STRING" id="32264.T1K1H0"/>
<keyword evidence="3 5" id="KW-1133">Transmembrane helix</keyword>
<accession>T1K1H0</accession>
<reference evidence="7" key="1">
    <citation type="submission" date="2011-08" db="EMBL/GenBank/DDBJ databases">
        <authorList>
            <person name="Rombauts S."/>
        </authorList>
    </citation>
    <scope>NUCLEOTIDE SEQUENCE</scope>
    <source>
        <strain evidence="7">London</strain>
    </source>
</reference>
<keyword evidence="7" id="KW-1185">Reference proteome</keyword>
<feature type="transmembrane region" description="Helical" evidence="5">
    <location>
        <begin position="61"/>
        <end position="78"/>
    </location>
</feature>
<reference evidence="6" key="2">
    <citation type="submission" date="2015-06" db="UniProtKB">
        <authorList>
            <consortium name="EnsemblMetazoa"/>
        </authorList>
    </citation>
    <scope>IDENTIFICATION</scope>
</reference>
<evidence type="ECO:0000256" key="2">
    <source>
        <dbReference type="ARBA" id="ARBA00022692"/>
    </source>
</evidence>
<comment type="subcellular location">
    <subcellularLocation>
        <location evidence="1">Membrane</location>
        <topology evidence="1">Multi-pass membrane protein</topology>
    </subcellularLocation>
</comment>
<dbReference type="EMBL" id="CAEY01001352">
    <property type="status" value="NOT_ANNOTATED_CDS"/>
    <property type="molecule type" value="Genomic_DNA"/>
</dbReference>
<sequence length="184" mass="19890">MILLFGLTMLIVFGGGVLLATCFVHTIPEITENYESFMSRKNNGPSESEGLLGDDEKKDKVPWVEICVCIGLFITYLIDTLTLTCIHLAIFSATSPFGILLTLILEQDGLAEDGSLTIILFSAIATGAILYIVFLEILRTEPPAGINGLVQLTTLVAGFTLMSVISIFVGDGDLSEKANSIMYF</sequence>
<organism evidence="6 7">
    <name type="scientific">Tetranychus urticae</name>
    <name type="common">Two-spotted spider mite</name>
    <dbReference type="NCBI Taxonomy" id="32264"/>
    <lineage>
        <taxon>Eukaryota</taxon>
        <taxon>Metazoa</taxon>
        <taxon>Ecdysozoa</taxon>
        <taxon>Arthropoda</taxon>
        <taxon>Chelicerata</taxon>
        <taxon>Arachnida</taxon>
        <taxon>Acari</taxon>
        <taxon>Acariformes</taxon>
        <taxon>Trombidiformes</taxon>
        <taxon>Prostigmata</taxon>
        <taxon>Eleutherengona</taxon>
        <taxon>Raphignathae</taxon>
        <taxon>Tetranychoidea</taxon>
        <taxon>Tetranychidae</taxon>
        <taxon>Tetranychus</taxon>
    </lineage>
</organism>
<evidence type="ECO:0000313" key="6">
    <source>
        <dbReference type="EnsemblMetazoa" id="tetur04g01370.1"/>
    </source>
</evidence>
<proteinExistence type="predicted"/>
<evidence type="ECO:0008006" key="8">
    <source>
        <dbReference type="Google" id="ProtNLM"/>
    </source>
</evidence>
<dbReference type="HOGENOM" id="CLU_1470034_0_0_1"/>
<dbReference type="PANTHER" id="PTHR11040">
    <property type="entry name" value="ZINC/IRON TRANSPORTER"/>
    <property type="match status" value="1"/>
</dbReference>
<dbReference type="Pfam" id="PF02535">
    <property type="entry name" value="Zip"/>
    <property type="match status" value="1"/>
</dbReference>
<keyword evidence="2 5" id="KW-0812">Transmembrane</keyword>
<evidence type="ECO:0000256" key="4">
    <source>
        <dbReference type="ARBA" id="ARBA00023136"/>
    </source>
</evidence>
<dbReference type="AlphaFoldDB" id="T1K1H0"/>
<feature type="transmembrane region" description="Helical" evidence="5">
    <location>
        <begin position="149"/>
        <end position="169"/>
    </location>
</feature>
<evidence type="ECO:0000256" key="5">
    <source>
        <dbReference type="SAM" id="Phobius"/>
    </source>
</evidence>